<sequence>MLSFLILISYLLLLISSVSLYSKTLSPISFSPSLLPPYLPFSLPHTHVSRVKIIFCAILPNMLIRVITSFLTPPPPLSCLLSSYPSFSPPHTQSNTLTYLQYRRSFIYIISSALPVSSKLY</sequence>
<reference evidence="2" key="1">
    <citation type="submission" date="2021-05" db="EMBL/GenBank/DDBJ databases">
        <authorList>
            <person name="Alioto T."/>
            <person name="Alioto T."/>
            <person name="Gomez Garrido J."/>
        </authorList>
    </citation>
    <scope>NUCLEOTIDE SEQUENCE</scope>
</reference>
<feature type="signal peptide" evidence="1">
    <location>
        <begin position="1"/>
        <end position="20"/>
    </location>
</feature>
<dbReference type="AlphaFoldDB" id="A0A8D8WCU7"/>
<feature type="chain" id="PRO_5034969737" description="Secreted protein" evidence="1">
    <location>
        <begin position="21"/>
        <end position="121"/>
    </location>
</feature>
<keyword evidence="1" id="KW-0732">Signal</keyword>
<name>A0A8D8WCU7_9HEMI</name>
<evidence type="ECO:0000313" key="2">
    <source>
        <dbReference type="EMBL" id="CAG6655543.1"/>
    </source>
</evidence>
<protein>
    <recommendedName>
        <fullName evidence="3">Secreted protein</fullName>
    </recommendedName>
</protein>
<proteinExistence type="predicted"/>
<dbReference type="EMBL" id="HBUF01181976">
    <property type="protein sequence ID" value="CAG6655543.1"/>
    <property type="molecule type" value="Transcribed_RNA"/>
</dbReference>
<organism evidence="2">
    <name type="scientific">Cacopsylla melanoneura</name>
    <dbReference type="NCBI Taxonomy" id="428564"/>
    <lineage>
        <taxon>Eukaryota</taxon>
        <taxon>Metazoa</taxon>
        <taxon>Ecdysozoa</taxon>
        <taxon>Arthropoda</taxon>
        <taxon>Hexapoda</taxon>
        <taxon>Insecta</taxon>
        <taxon>Pterygota</taxon>
        <taxon>Neoptera</taxon>
        <taxon>Paraneoptera</taxon>
        <taxon>Hemiptera</taxon>
        <taxon>Sternorrhyncha</taxon>
        <taxon>Psylloidea</taxon>
        <taxon>Psyllidae</taxon>
        <taxon>Psyllinae</taxon>
        <taxon>Cacopsylla</taxon>
    </lineage>
</organism>
<evidence type="ECO:0008006" key="3">
    <source>
        <dbReference type="Google" id="ProtNLM"/>
    </source>
</evidence>
<accession>A0A8D8WCU7</accession>
<evidence type="ECO:0000256" key="1">
    <source>
        <dbReference type="SAM" id="SignalP"/>
    </source>
</evidence>